<keyword evidence="7" id="KW-1185">Reference proteome</keyword>
<sequence length="808" mass="87893">MTQPRRQRIYATVEQLSIRYRVLDALVKALFPEHDVDSLKGILALAEEKGVDIPREEGRIPPLDPTDLAHSSAAEAEDVREQGSGGRWASAPGFGTEAAGSGQVYATAASEDPQGMPEGWLVPAPRGGYHYVGTASLVYFAQTVRQLVSRCNLTTMPSFDEAGLKRVLRAAEFTTYKVSHTIEANIRGHPLTVASEEVTEGVSNADLSAAELDTADSTGVRPSPSSSIRPFRSLRPIDHLPDRATSDKLVQAFFTHVHPNIPIFHPSAFQVKYEATCSANPDANPFSRDHGWMASLLMVFVLGAQKLEVQLGTTQSYELQQKFLSILFRDQLERMALTASLSNVQALVLLSLYQHNAGERNAAWLLIGQAARTAVALGMHRDGENGNFDPFERNTRRLVWWTLYVFEQFISLALGRPSYTETVGVTSALPDATFADSIGFPPSYLEHTVRLAEIYPKVRLFVGATSPHYASADRLAQTSSVANRLLADLSSWRSRLPRHLHPSNRSLNSAQRRAVLLLHIWSDYLESIVTRSYILGRVNRDIPKGTEPNRPESQDDAVTALADRCVKAARSSVAHLLELAEANQLEGSVYLDFYALQHAAMIIGLHFLGRPPASTPDDAELKGAISTLLSRVKGCNLAPTYRIIMNVAMQLAYITGIGPDDDATQVASSDPVPGHPVAPLETDLSILDFPFPPPPPQQPSSFSGDVAVPTTTFPLPLTNTTQDVISGSAVGQTSLAALEQLFGPMPPSRPNSPPDIFADLYNLGIDISNDNPWDFFDVGNMAQSALQTQAQVDQQCNGAEGAGSFTAP</sequence>
<comment type="caution">
    <text evidence="6">The sequence shown here is derived from an EMBL/GenBank/DDBJ whole genome shotgun (WGS) entry which is preliminary data.</text>
</comment>
<feature type="domain" description="Xylanolytic transcriptional activator regulatory" evidence="5">
    <location>
        <begin position="363"/>
        <end position="436"/>
    </location>
</feature>
<organism evidence="6 7">
    <name type="scientific">Saitozyma podzolica</name>
    <dbReference type="NCBI Taxonomy" id="1890683"/>
    <lineage>
        <taxon>Eukaryota</taxon>
        <taxon>Fungi</taxon>
        <taxon>Dikarya</taxon>
        <taxon>Basidiomycota</taxon>
        <taxon>Agaricomycotina</taxon>
        <taxon>Tremellomycetes</taxon>
        <taxon>Tremellales</taxon>
        <taxon>Trimorphomycetaceae</taxon>
        <taxon>Saitozyma</taxon>
    </lineage>
</organism>
<keyword evidence="2" id="KW-0804">Transcription</keyword>
<dbReference type="SMART" id="SM00906">
    <property type="entry name" value="Fungal_trans"/>
    <property type="match status" value="1"/>
</dbReference>
<feature type="region of interest" description="Disordered" evidence="4">
    <location>
        <begin position="213"/>
        <end position="232"/>
    </location>
</feature>
<dbReference type="InterPro" id="IPR007219">
    <property type="entry name" value="XnlR_reg_dom"/>
</dbReference>
<protein>
    <recommendedName>
        <fullName evidence="5">Xylanolytic transcriptional activator regulatory domain-containing protein</fullName>
    </recommendedName>
</protein>
<accession>A0A427YD89</accession>
<dbReference type="InterPro" id="IPR051127">
    <property type="entry name" value="Fungal_SecMet_Regulators"/>
</dbReference>
<dbReference type="EMBL" id="RSCD01000015">
    <property type="protein sequence ID" value="RSH89023.1"/>
    <property type="molecule type" value="Genomic_DNA"/>
</dbReference>
<gene>
    <name evidence="6" type="ORF">EHS25_002685</name>
</gene>
<keyword evidence="3" id="KW-0539">Nucleus</keyword>
<proteinExistence type="predicted"/>
<keyword evidence="1" id="KW-0805">Transcription regulation</keyword>
<dbReference type="GO" id="GO:0003677">
    <property type="term" value="F:DNA binding"/>
    <property type="evidence" value="ECO:0007669"/>
    <property type="project" value="InterPro"/>
</dbReference>
<feature type="compositionally biased region" description="Low complexity" evidence="4">
    <location>
        <begin position="221"/>
        <end position="232"/>
    </location>
</feature>
<dbReference type="OrthoDB" id="434771at2759"/>
<evidence type="ECO:0000256" key="1">
    <source>
        <dbReference type="ARBA" id="ARBA00023015"/>
    </source>
</evidence>
<name>A0A427YD89_9TREE</name>
<dbReference type="Pfam" id="PF04082">
    <property type="entry name" value="Fungal_trans"/>
    <property type="match status" value="1"/>
</dbReference>
<feature type="region of interest" description="Disordered" evidence="4">
    <location>
        <begin position="54"/>
        <end position="93"/>
    </location>
</feature>
<reference evidence="6 7" key="1">
    <citation type="submission" date="2018-11" db="EMBL/GenBank/DDBJ databases">
        <title>Genome sequence of Saitozyma podzolica DSM 27192.</title>
        <authorList>
            <person name="Aliyu H."/>
            <person name="Gorte O."/>
            <person name="Ochsenreither K."/>
        </authorList>
    </citation>
    <scope>NUCLEOTIDE SEQUENCE [LARGE SCALE GENOMIC DNA]</scope>
    <source>
        <strain evidence="6 7">DSM 27192</strain>
    </source>
</reference>
<dbReference type="PANTHER" id="PTHR47424:SF6">
    <property type="entry name" value="PROLINE UTILIZATION TRANS-ACTIVATOR"/>
    <property type="match status" value="1"/>
</dbReference>
<evidence type="ECO:0000313" key="7">
    <source>
        <dbReference type="Proteomes" id="UP000279259"/>
    </source>
</evidence>
<evidence type="ECO:0000256" key="2">
    <source>
        <dbReference type="ARBA" id="ARBA00023163"/>
    </source>
</evidence>
<dbReference type="Proteomes" id="UP000279259">
    <property type="component" value="Unassembled WGS sequence"/>
</dbReference>
<dbReference type="GO" id="GO:0008270">
    <property type="term" value="F:zinc ion binding"/>
    <property type="evidence" value="ECO:0007669"/>
    <property type="project" value="InterPro"/>
</dbReference>
<evidence type="ECO:0000313" key="6">
    <source>
        <dbReference type="EMBL" id="RSH89023.1"/>
    </source>
</evidence>
<dbReference type="STRING" id="1890683.A0A427YD89"/>
<dbReference type="CDD" id="cd12148">
    <property type="entry name" value="fungal_TF_MHR"/>
    <property type="match status" value="1"/>
</dbReference>
<dbReference type="GO" id="GO:0006351">
    <property type="term" value="P:DNA-templated transcription"/>
    <property type="evidence" value="ECO:0007669"/>
    <property type="project" value="InterPro"/>
</dbReference>
<dbReference type="AlphaFoldDB" id="A0A427YD89"/>
<evidence type="ECO:0000256" key="3">
    <source>
        <dbReference type="ARBA" id="ARBA00023242"/>
    </source>
</evidence>
<evidence type="ECO:0000256" key="4">
    <source>
        <dbReference type="SAM" id="MobiDB-lite"/>
    </source>
</evidence>
<evidence type="ECO:0000259" key="5">
    <source>
        <dbReference type="SMART" id="SM00906"/>
    </source>
</evidence>
<dbReference type="PANTHER" id="PTHR47424">
    <property type="entry name" value="REGULATORY PROTEIN GAL4"/>
    <property type="match status" value="1"/>
</dbReference>